<protein>
    <submittedName>
        <fullName evidence="4">SpoIIE family protein phosphatase</fullName>
    </submittedName>
</protein>
<organism evidence="4 5">
    <name type="scientific">Streptomyces roseoviridis</name>
    <dbReference type="NCBI Taxonomy" id="67361"/>
    <lineage>
        <taxon>Bacteria</taxon>
        <taxon>Bacillati</taxon>
        <taxon>Actinomycetota</taxon>
        <taxon>Actinomycetes</taxon>
        <taxon>Kitasatosporales</taxon>
        <taxon>Streptomycetaceae</taxon>
        <taxon>Streptomyces</taxon>
    </lineage>
</organism>
<name>A0ABV5QX67_9ACTN</name>
<proteinExistence type="predicted"/>
<dbReference type="InterPro" id="IPR013656">
    <property type="entry name" value="PAS_4"/>
</dbReference>
<dbReference type="CDD" id="cd16936">
    <property type="entry name" value="HATPase_RsbW-like"/>
    <property type="match status" value="1"/>
</dbReference>
<dbReference type="Pfam" id="PF13426">
    <property type="entry name" value="PAS_9"/>
    <property type="match status" value="1"/>
</dbReference>
<feature type="compositionally biased region" description="Basic and acidic residues" evidence="2">
    <location>
        <begin position="535"/>
        <end position="547"/>
    </location>
</feature>
<dbReference type="Gene3D" id="3.60.40.10">
    <property type="entry name" value="PPM-type phosphatase domain"/>
    <property type="match status" value="1"/>
</dbReference>
<dbReference type="SMART" id="SM00331">
    <property type="entry name" value="PP2C_SIG"/>
    <property type="match status" value="1"/>
</dbReference>
<feature type="compositionally biased region" description="Gly residues" evidence="2">
    <location>
        <begin position="549"/>
        <end position="558"/>
    </location>
</feature>
<evidence type="ECO:0000256" key="1">
    <source>
        <dbReference type="ARBA" id="ARBA00022801"/>
    </source>
</evidence>
<dbReference type="Gene3D" id="3.30.565.10">
    <property type="entry name" value="Histidine kinase-like ATPase, C-terminal domain"/>
    <property type="match status" value="1"/>
</dbReference>
<dbReference type="Pfam" id="PF08448">
    <property type="entry name" value="PAS_4"/>
    <property type="match status" value="1"/>
</dbReference>
<comment type="caution">
    <text evidence="4">The sequence shown here is derived from an EMBL/GenBank/DDBJ whole genome shotgun (WGS) entry which is preliminary data.</text>
</comment>
<keyword evidence="1" id="KW-0378">Hydrolase</keyword>
<dbReference type="SUPFAM" id="SSF55781">
    <property type="entry name" value="GAF domain-like"/>
    <property type="match status" value="1"/>
</dbReference>
<dbReference type="PANTHER" id="PTHR43156">
    <property type="entry name" value="STAGE II SPORULATION PROTEIN E-RELATED"/>
    <property type="match status" value="1"/>
</dbReference>
<evidence type="ECO:0000256" key="2">
    <source>
        <dbReference type="SAM" id="MobiDB-lite"/>
    </source>
</evidence>
<dbReference type="EMBL" id="JBHMCT010000020">
    <property type="protein sequence ID" value="MFB9558067.1"/>
    <property type="molecule type" value="Genomic_DNA"/>
</dbReference>
<dbReference type="PANTHER" id="PTHR43156:SF2">
    <property type="entry name" value="STAGE II SPORULATION PROTEIN E"/>
    <property type="match status" value="1"/>
</dbReference>
<dbReference type="SUPFAM" id="SSF55874">
    <property type="entry name" value="ATPase domain of HSP90 chaperone/DNA topoisomerase II/histidine kinase"/>
    <property type="match status" value="1"/>
</dbReference>
<dbReference type="InterPro" id="IPR003594">
    <property type="entry name" value="HATPase_dom"/>
</dbReference>
<keyword evidence="5" id="KW-1185">Reference proteome</keyword>
<dbReference type="Proteomes" id="UP001589716">
    <property type="component" value="Unassembled WGS sequence"/>
</dbReference>
<dbReference type="CDD" id="cd00130">
    <property type="entry name" value="PAS"/>
    <property type="match status" value="2"/>
</dbReference>
<dbReference type="SUPFAM" id="SSF81606">
    <property type="entry name" value="PP2C-like"/>
    <property type="match status" value="1"/>
</dbReference>
<evidence type="ECO:0000313" key="5">
    <source>
        <dbReference type="Proteomes" id="UP001589716"/>
    </source>
</evidence>
<dbReference type="InterPro" id="IPR052016">
    <property type="entry name" value="Bact_Sigma-Reg"/>
</dbReference>
<dbReference type="InterPro" id="IPR036457">
    <property type="entry name" value="PPM-type-like_dom_sf"/>
</dbReference>
<dbReference type="InterPro" id="IPR000014">
    <property type="entry name" value="PAS"/>
</dbReference>
<sequence length="836" mass="86780">MSESSFRGDSLPPFPEGTAGALLDGHGRISAWTPEAAALLGRSAAEVVGLPARLLLADPAAWTALTEAYARGAGGGEAVLRSGRGEDVPVVFRAFALDGGDAGSGGARGTAGGAAQGGGSAGGGAGCLVLATTASLAARWHQDQAFVTELFLQDRVGLAVFDPELRLLRTNTHLLPYTGVPSDLSGRRLSDFLWPGDAAAVEEKLREVLRTGRPLIRAEELLRTVEDPGGGVVIAITAFRLQAPDGQVLGVTGLFTDETELRRSSERLALLHHATARVGGSLSVRDTGRELAAALVPGLCDLAVVEIADAVSLGEEPAPGGDGRPALRRTAVAGRPATGGGSDADDVDAALDAGADAGGGTAADAGGYPMTMSAPLCARGTVLGRVSVGRHAARGPYEQADRELLREIADRAALALDNARRFTRERRAAVGLQRSMLPPTQTETVGATTSGVYLPADTTTGVGGDWFDVIPLSSARVAFVVGDVVGHGLAATATMGRLRTAVRTLADLDLEPDELLAHLDDLVAQLLAEPEETDREDRESGGGRQDGEGPAGDGGDGAVGREEDEDWGARHASSPTGATCVYAVYDPVTLRCVVASAGHPPPAVVDPEGRVSYLPVDPGPPLGVGGLPFESTETDLAPGSLFALYTDGLVEGHDGDLDEGMARLAAHLGRPGVLERPLRELGREIVAGRPADGLADDVALLLARTRAVPAEDTAFWTIDADPAAVGTVREAATARLHAWGLDDLVFTTELVLSELVTNAVRYAGGPIEVRLIRAGRLICEVSDPSATHPRMRRARLTDEGGRGLYLVAQLTTRWGSRYSRSGKTIWAEQEFPSPEA</sequence>
<gene>
    <name evidence="4" type="ORF">ACFFTP_28265</name>
</gene>
<dbReference type="InterPro" id="IPR029016">
    <property type="entry name" value="GAF-like_dom_sf"/>
</dbReference>
<feature type="domain" description="PAS" evidence="3">
    <location>
        <begin position="22"/>
        <end position="49"/>
    </location>
</feature>
<accession>A0ABV5QX67</accession>
<dbReference type="InterPro" id="IPR035965">
    <property type="entry name" value="PAS-like_dom_sf"/>
</dbReference>
<feature type="region of interest" description="Disordered" evidence="2">
    <location>
        <begin position="529"/>
        <end position="573"/>
    </location>
</feature>
<dbReference type="Pfam" id="PF13581">
    <property type="entry name" value="HATPase_c_2"/>
    <property type="match status" value="1"/>
</dbReference>
<evidence type="ECO:0000259" key="3">
    <source>
        <dbReference type="PROSITE" id="PS50112"/>
    </source>
</evidence>
<dbReference type="Gene3D" id="3.30.450.40">
    <property type="match status" value="1"/>
</dbReference>
<dbReference type="RefSeq" id="WP_345483902.1">
    <property type="nucleotide sequence ID" value="NZ_BAAAWU010000001.1"/>
</dbReference>
<dbReference type="Gene3D" id="3.30.450.20">
    <property type="entry name" value="PAS domain"/>
    <property type="match status" value="2"/>
</dbReference>
<evidence type="ECO:0000313" key="4">
    <source>
        <dbReference type="EMBL" id="MFB9558067.1"/>
    </source>
</evidence>
<dbReference type="SMART" id="SM00091">
    <property type="entry name" value="PAS"/>
    <property type="match status" value="2"/>
</dbReference>
<dbReference type="InterPro" id="IPR036890">
    <property type="entry name" value="HATPase_C_sf"/>
</dbReference>
<dbReference type="Pfam" id="PF07228">
    <property type="entry name" value="SpoIIE"/>
    <property type="match status" value="1"/>
</dbReference>
<dbReference type="PROSITE" id="PS50112">
    <property type="entry name" value="PAS"/>
    <property type="match status" value="1"/>
</dbReference>
<dbReference type="SUPFAM" id="SSF55785">
    <property type="entry name" value="PYP-like sensor domain (PAS domain)"/>
    <property type="match status" value="2"/>
</dbReference>
<reference evidence="4 5" key="1">
    <citation type="submission" date="2024-09" db="EMBL/GenBank/DDBJ databases">
        <authorList>
            <person name="Sun Q."/>
            <person name="Mori K."/>
        </authorList>
    </citation>
    <scope>NUCLEOTIDE SEQUENCE [LARGE SCALE GENOMIC DNA]</scope>
    <source>
        <strain evidence="4 5">JCM 4414</strain>
    </source>
</reference>
<dbReference type="InterPro" id="IPR001932">
    <property type="entry name" value="PPM-type_phosphatase-like_dom"/>
</dbReference>